<accession>A0A1Q5TJQ5</accession>
<sequence>MQNEFSAPLMEAMFMYHPNCQVNLWGRLWIVYSAPPLEAKVRESGRTWNNYNLVFNFLRLPGLHTLAVSLMYGDDRVPRPHDLDEMLPFLFMAPNLKHLIIEHEAEH</sequence>
<dbReference type="STRING" id="1316194.A0A1Q5TJQ5"/>
<reference evidence="1 2" key="1">
    <citation type="submission" date="2016-10" db="EMBL/GenBank/DDBJ databases">
        <title>Genome sequence of the ascomycete fungus Penicillium subrubescens.</title>
        <authorList>
            <person name="De Vries R.P."/>
            <person name="Peng M."/>
            <person name="Dilokpimol A."/>
            <person name="Hilden K."/>
            <person name="Makela M.R."/>
            <person name="Grigoriev I."/>
            <person name="Riley R."/>
            <person name="Granchi Z."/>
        </authorList>
    </citation>
    <scope>NUCLEOTIDE SEQUENCE [LARGE SCALE GENOMIC DNA]</scope>
    <source>
        <strain evidence="1 2">CBS 132785</strain>
    </source>
</reference>
<evidence type="ECO:0000313" key="2">
    <source>
        <dbReference type="Proteomes" id="UP000186955"/>
    </source>
</evidence>
<keyword evidence="2" id="KW-1185">Reference proteome</keyword>
<dbReference type="Proteomes" id="UP000186955">
    <property type="component" value="Unassembled WGS sequence"/>
</dbReference>
<name>A0A1Q5TJQ5_9EURO</name>
<evidence type="ECO:0000313" key="1">
    <source>
        <dbReference type="EMBL" id="OKP00450.1"/>
    </source>
</evidence>
<gene>
    <name evidence="1" type="ORF">PENSUB_7907</name>
</gene>
<dbReference type="AlphaFoldDB" id="A0A1Q5TJQ5"/>
<comment type="caution">
    <text evidence="1">The sequence shown here is derived from an EMBL/GenBank/DDBJ whole genome shotgun (WGS) entry which is preliminary data.</text>
</comment>
<dbReference type="EMBL" id="MNBE01000647">
    <property type="protein sequence ID" value="OKP00450.1"/>
    <property type="molecule type" value="Genomic_DNA"/>
</dbReference>
<organism evidence="1 2">
    <name type="scientific">Penicillium subrubescens</name>
    <dbReference type="NCBI Taxonomy" id="1316194"/>
    <lineage>
        <taxon>Eukaryota</taxon>
        <taxon>Fungi</taxon>
        <taxon>Dikarya</taxon>
        <taxon>Ascomycota</taxon>
        <taxon>Pezizomycotina</taxon>
        <taxon>Eurotiomycetes</taxon>
        <taxon>Eurotiomycetidae</taxon>
        <taxon>Eurotiales</taxon>
        <taxon>Aspergillaceae</taxon>
        <taxon>Penicillium</taxon>
    </lineage>
</organism>
<proteinExistence type="predicted"/>
<protein>
    <submittedName>
        <fullName evidence="1">Uncharacterized protein</fullName>
    </submittedName>
</protein>